<dbReference type="Proteomes" id="UP000636800">
    <property type="component" value="Chromosome 3"/>
</dbReference>
<evidence type="ECO:0000313" key="3">
    <source>
        <dbReference type="EMBL" id="KAG0490108.1"/>
    </source>
</evidence>
<reference evidence="4 5" key="1">
    <citation type="journal article" date="2020" name="Nat. Food">
        <title>A phased Vanilla planifolia genome enables genetic improvement of flavour and production.</title>
        <authorList>
            <person name="Hasing T."/>
            <person name="Tang H."/>
            <person name="Brym M."/>
            <person name="Khazi F."/>
            <person name="Huang T."/>
            <person name="Chambers A.H."/>
        </authorList>
    </citation>
    <scope>NUCLEOTIDE SEQUENCE [LARGE SCALE GENOMIC DNA]</scope>
    <source>
        <tissue evidence="2">Leaf</tissue>
    </source>
</reference>
<evidence type="ECO:0000256" key="1">
    <source>
        <dbReference type="SAM" id="MobiDB-lite"/>
    </source>
</evidence>
<feature type="compositionally biased region" description="Polar residues" evidence="1">
    <location>
        <begin position="8"/>
        <end position="18"/>
    </location>
</feature>
<comment type="caution">
    <text evidence="2">The sequence shown here is derived from an EMBL/GenBank/DDBJ whole genome shotgun (WGS) entry which is preliminary data.</text>
</comment>
<organism evidence="2 4">
    <name type="scientific">Vanilla planifolia</name>
    <name type="common">Vanilla</name>
    <dbReference type="NCBI Taxonomy" id="51239"/>
    <lineage>
        <taxon>Eukaryota</taxon>
        <taxon>Viridiplantae</taxon>
        <taxon>Streptophyta</taxon>
        <taxon>Embryophyta</taxon>
        <taxon>Tracheophyta</taxon>
        <taxon>Spermatophyta</taxon>
        <taxon>Magnoliopsida</taxon>
        <taxon>Liliopsida</taxon>
        <taxon>Asparagales</taxon>
        <taxon>Orchidaceae</taxon>
        <taxon>Vanilloideae</taxon>
        <taxon>Vanilleae</taxon>
        <taxon>Vanilla</taxon>
    </lineage>
</organism>
<evidence type="ECO:0000313" key="2">
    <source>
        <dbReference type="EMBL" id="KAG0488395.1"/>
    </source>
</evidence>
<feature type="region of interest" description="Disordered" evidence="1">
    <location>
        <begin position="69"/>
        <end position="88"/>
    </location>
</feature>
<evidence type="ECO:0000313" key="5">
    <source>
        <dbReference type="Proteomes" id="UP000639772"/>
    </source>
</evidence>
<feature type="region of interest" description="Disordered" evidence="1">
    <location>
        <begin position="1"/>
        <end position="22"/>
    </location>
</feature>
<dbReference type="AlphaFoldDB" id="A0A835V970"/>
<proteinExistence type="predicted"/>
<dbReference type="EMBL" id="JADCNL010000003">
    <property type="protein sequence ID" value="KAG0488395.1"/>
    <property type="molecule type" value="Genomic_DNA"/>
</dbReference>
<dbReference type="Proteomes" id="UP000639772">
    <property type="component" value="Chromosome 3"/>
</dbReference>
<name>A0A835V970_VANPL</name>
<dbReference type="EMBL" id="JADCNM010000003">
    <property type="protein sequence ID" value="KAG0490108.1"/>
    <property type="molecule type" value="Genomic_DNA"/>
</dbReference>
<protein>
    <submittedName>
        <fullName evidence="2">Uncharacterized protein</fullName>
    </submittedName>
</protein>
<accession>A0A835V970</accession>
<evidence type="ECO:0000313" key="4">
    <source>
        <dbReference type="Proteomes" id="UP000636800"/>
    </source>
</evidence>
<gene>
    <name evidence="3" type="ORF">HPP92_006971</name>
    <name evidence="2" type="ORF">HPP92_007206</name>
</gene>
<sequence length="88" mass="10108">MSFPAYERQNQPPWQTSPKVMESKLTARERAKKDRIATMSKSNFFFPGPPLGILYRWFRAFIRLYGSSEDGNPLDHLLGGAPFSNQND</sequence>
<keyword evidence="4" id="KW-1185">Reference proteome</keyword>